<dbReference type="Proteomes" id="UP001296873">
    <property type="component" value="Unassembled WGS sequence"/>
</dbReference>
<keyword evidence="1" id="KW-0489">Methyltransferase</keyword>
<dbReference type="PRINTS" id="PR00507">
    <property type="entry name" value="N12N6MTFRASE"/>
</dbReference>
<dbReference type="InterPro" id="IPR029063">
    <property type="entry name" value="SAM-dependent_MTases_sf"/>
</dbReference>
<evidence type="ECO:0000313" key="1">
    <source>
        <dbReference type="EMBL" id="MBK1666628.1"/>
    </source>
</evidence>
<dbReference type="RefSeq" id="WP_200338680.1">
    <property type="nucleotide sequence ID" value="NZ_NRRL01000001.1"/>
</dbReference>
<sequence>MQTRLFDQPVEFDKDLDQHFTPIWAAEALIEEFFPDLDDSDLVLEPSCGAGHFLQALPQHVPAVGVEIDPRWVAVARRETGRTVVQGDFRTVELDLQPTAIIGNPPFDLDVVDGMLERAHRMLPEQGRVGWVLPAYAFQTPSRVVRYNEQWSLSQTALPRTLFPGLSKPLAFVLFSKDRKRQLVGFALYRQARDVEQMPKAYAEALRVARGSIWREAVTRALVALGGEASLEALYQEIGPKRPTGTTWWREKVRQIAQTSFTRVGPGRYAIPEAHAA</sequence>
<dbReference type="SUPFAM" id="SSF53335">
    <property type="entry name" value="S-adenosyl-L-methionine-dependent methyltransferases"/>
    <property type="match status" value="1"/>
</dbReference>
<keyword evidence="2" id="KW-1185">Reference proteome</keyword>
<accession>A0ABS1D873</accession>
<comment type="caution">
    <text evidence="1">The sequence shown here is derived from an EMBL/GenBank/DDBJ whole genome shotgun (WGS) entry which is preliminary data.</text>
</comment>
<dbReference type="GO" id="GO:0008168">
    <property type="term" value="F:methyltransferase activity"/>
    <property type="evidence" value="ECO:0007669"/>
    <property type="project" value="UniProtKB-KW"/>
</dbReference>
<dbReference type="EMBL" id="NRRL01000001">
    <property type="protein sequence ID" value="MBK1666628.1"/>
    <property type="molecule type" value="Genomic_DNA"/>
</dbReference>
<dbReference type="GO" id="GO:0032259">
    <property type="term" value="P:methylation"/>
    <property type="evidence" value="ECO:0007669"/>
    <property type="project" value="UniProtKB-KW"/>
</dbReference>
<evidence type="ECO:0000313" key="2">
    <source>
        <dbReference type="Proteomes" id="UP001296873"/>
    </source>
</evidence>
<proteinExistence type="predicted"/>
<organism evidence="1 2">
    <name type="scientific">Rhodovibrio sodomensis</name>
    <dbReference type="NCBI Taxonomy" id="1088"/>
    <lineage>
        <taxon>Bacteria</taxon>
        <taxon>Pseudomonadati</taxon>
        <taxon>Pseudomonadota</taxon>
        <taxon>Alphaproteobacteria</taxon>
        <taxon>Rhodospirillales</taxon>
        <taxon>Rhodovibrionaceae</taxon>
        <taxon>Rhodovibrio</taxon>
    </lineage>
</organism>
<dbReference type="CDD" id="cd02440">
    <property type="entry name" value="AdoMet_MTases"/>
    <property type="match status" value="1"/>
</dbReference>
<dbReference type="Gene3D" id="3.40.50.150">
    <property type="entry name" value="Vaccinia Virus protein VP39"/>
    <property type="match status" value="1"/>
</dbReference>
<name>A0ABS1D873_9PROT</name>
<gene>
    <name evidence="1" type="ORF">CKO28_01040</name>
</gene>
<reference evidence="1 2" key="1">
    <citation type="journal article" date="2020" name="Microorganisms">
        <title>Osmotic Adaptation and Compatible Solute Biosynthesis of Phototrophic Bacteria as Revealed from Genome Analyses.</title>
        <authorList>
            <person name="Imhoff J.F."/>
            <person name="Rahn T."/>
            <person name="Kunzel S."/>
            <person name="Keller A."/>
            <person name="Neulinger S.C."/>
        </authorList>
    </citation>
    <scope>NUCLEOTIDE SEQUENCE [LARGE SCALE GENOMIC DNA]</scope>
    <source>
        <strain evidence="1 2">DSM 9895</strain>
    </source>
</reference>
<keyword evidence="1" id="KW-0808">Transferase</keyword>
<protein>
    <submittedName>
        <fullName evidence="1">SAM-dependent methyltransferase</fullName>
    </submittedName>
</protein>